<keyword evidence="2" id="KW-0732">Signal</keyword>
<evidence type="ECO:0000313" key="3">
    <source>
        <dbReference type="EMBL" id="TKA25714.1"/>
    </source>
</evidence>
<feature type="signal peptide" evidence="2">
    <location>
        <begin position="1"/>
        <end position="23"/>
    </location>
</feature>
<evidence type="ECO:0000256" key="2">
    <source>
        <dbReference type="SAM" id="SignalP"/>
    </source>
</evidence>
<comment type="caution">
    <text evidence="3">The sequence shown here is derived from an EMBL/GenBank/DDBJ whole genome shotgun (WGS) entry which is preliminary data.</text>
</comment>
<evidence type="ECO:0000256" key="1">
    <source>
        <dbReference type="SAM" id="MobiDB-lite"/>
    </source>
</evidence>
<accession>A0A4U0TU32</accession>
<feature type="region of interest" description="Disordered" evidence="1">
    <location>
        <begin position="130"/>
        <end position="149"/>
    </location>
</feature>
<reference evidence="3 4" key="1">
    <citation type="submission" date="2017-03" db="EMBL/GenBank/DDBJ databases">
        <title>Genomes of endolithic fungi from Antarctica.</title>
        <authorList>
            <person name="Coleine C."/>
            <person name="Masonjones S."/>
            <person name="Stajich J.E."/>
        </authorList>
    </citation>
    <scope>NUCLEOTIDE SEQUENCE [LARGE SCALE GENOMIC DNA]</scope>
    <source>
        <strain evidence="3 4">CCFEE 6315</strain>
    </source>
</reference>
<sequence length="322" mass="33569">MFCSDYVKWLMTALATLANLANAQTAPLANGEVVACEALDCPHTAPARNDSAYDCHAAGLDFRGLGVASYTSDLVDSPPTWTVGVSAISLPNQTNVYNFTRTFFIGTDAEDIDDGIEGCALFFLAEDDNGNPNPIRPEPPDSWEGSQCAQPNGLGDNCVPELERLASEAALIDGATCSTIAAALDDGSLDGCFMGQSIVVHSVPLTGSEAPAPINTAQNASSNCWPTLPKSNQLVSVFDFNITLLVSEEAISNADRWITPMMSVWWNGAGAADANLLCIQPQSIIGAYSEKGASAGGGASLLPVPLLISVFGLLAVVGSHVL</sequence>
<gene>
    <name evidence="3" type="ORF">B0A50_05809</name>
</gene>
<name>A0A4U0TU32_9PEZI</name>
<dbReference type="EMBL" id="NAJL01000033">
    <property type="protein sequence ID" value="TKA25714.1"/>
    <property type="molecule type" value="Genomic_DNA"/>
</dbReference>
<dbReference type="AlphaFoldDB" id="A0A4U0TU32"/>
<protein>
    <submittedName>
        <fullName evidence="3">Uncharacterized protein</fullName>
    </submittedName>
</protein>
<evidence type="ECO:0000313" key="4">
    <source>
        <dbReference type="Proteomes" id="UP000308549"/>
    </source>
</evidence>
<feature type="chain" id="PRO_5020586520" evidence="2">
    <location>
        <begin position="24"/>
        <end position="322"/>
    </location>
</feature>
<keyword evidence="4" id="KW-1185">Reference proteome</keyword>
<dbReference type="OrthoDB" id="4154404at2759"/>
<dbReference type="Proteomes" id="UP000308549">
    <property type="component" value="Unassembled WGS sequence"/>
</dbReference>
<organism evidence="3 4">
    <name type="scientific">Salinomyces thailandicus</name>
    <dbReference type="NCBI Taxonomy" id="706561"/>
    <lineage>
        <taxon>Eukaryota</taxon>
        <taxon>Fungi</taxon>
        <taxon>Dikarya</taxon>
        <taxon>Ascomycota</taxon>
        <taxon>Pezizomycotina</taxon>
        <taxon>Dothideomycetes</taxon>
        <taxon>Dothideomycetidae</taxon>
        <taxon>Mycosphaerellales</taxon>
        <taxon>Teratosphaeriaceae</taxon>
        <taxon>Salinomyces</taxon>
    </lineage>
</organism>
<proteinExistence type="predicted"/>